<protein>
    <recommendedName>
        <fullName evidence="4">PsbP C-terminal domain-containing protein</fullName>
    </recommendedName>
</protein>
<reference evidence="3" key="1">
    <citation type="submission" date="2016-10" db="EMBL/GenBank/DDBJ databases">
        <authorList>
            <person name="Varghese N."/>
            <person name="Submissions S."/>
        </authorList>
    </citation>
    <scope>NUCLEOTIDE SEQUENCE [LARGE SCALE GENOMIC DNA]</scope>
    <source>
        <strain evidence="3">DSM 4002</strain>
    </source>
</reference>
<evidence type="ECO:0000313" key="3">
    <source>
        <dbReference type="Proteomes" id="UP000182961"/>
    </source>
</evidence>
<accession>A0A1I4W777</accession>
<gene>
    <name evidence="2" type="ORF">SAMN05444143_10667</name>
</gene>
<dbReference type="RefSeq" id="WP_024981756.1">
    <property type="nucleotide sequence ID" value="NZ_CBCRUM010000011.1"/>
</dbReference>
<sequence>MKKTILFLKLLLLIWTTKSIAQTNLKQYKAGHLFDIGLPDYLSKTSGLNSAAAIQYQNKVKEIYGFVIFDTKEELELAEMQYTSINEFYEDFMKDFLKDEKSAVSKPVFQKIGDINFVECDVVFTNEEDKTEIYYLVGIVETKNSFYKVLTWTAAEDKNKYKDDFKKIVYSLKD</sequence>
<feature type="signal peptide" evidence="1">
    <location>
        <begin position="1"/>
        <end position="21"/>
    </location>
</feature>
<proteinExistence type="predicted"/>
<dbReference type="Proteomes" id="UP000182961">
    <property type="component" value="Unassembled WGS sequence"/>
</dbReference>
<keyword evidence="1" id="KW-0732">Signal</keyword>
<name>A0A1I4W777_9FLAO</name>
<dbReference type="AlphaFoldDB" id="A0A1I4W777"/>
<organism evidence="2 3">
    <name type="scientific">Flavobacterium succinicans</name>
    <dbReference type="NCBI Taxonomy" id="29536"/>
    <lineage>
        <taxon>Bacteria</taxon>
        <taxon>Pseudomonadati</taxon>
        <taxon>Bacteroidota</taxon>
        <taxon>Flavobacteriia</taxon>
        <taxon>Flavobacteriales</taxon>
        <taxon>Flavobacteriaceae</taxon>
        <taxon>Flavobacterium</taxon>
    </lineage>
</organism>
<evidence type="ECO:0008006" key="4">
    <source>
        <dbReference type="Google" id="ProtNLM"/>
    </source>
</evidence>
<keyword evidence="3" id="KW-1185">Reference proteome</keyword>
<dbReference type="EMBL" id="FOUT01000006">
    <property type="protein sequence ID" value="SFN09481.1"/>
    <property type="molecule type" value="Genomic_DNA"/>
</dbReference>
<evidence type="ECO:0000256" key="1">
    <source>
        <dbReference type="SAM" id="SignalP"/>
    </source>
</evidence>
<evidence type="ECO:0000313" key="2">
    <source>
        <dbReference type="EMBL" id="SFN09481.1"/>
    </source>
</evidence>
<dbReference type="eggNOG" id="ENOG50339YY">
    <property type="taxonomic scope" value="Bacteria"/>
</dbReference>
<feature type="chain" id="PRO_5010264157" description="PsbP C-terminal domain-containing protein" evidence="1">
    <location>
        <begin position="22"/>
        <end position="174"/>
    </location>
</feature>